<gene>
    <name evidence="1" type="ORF">OWV82_004145</name>
</gene>
<dbReference type="Proteomes" id="UP001164539">
    <property type="component" value="Chromosome 2"/>
</dbReference>
<evidence type="ECO:0000313" key="1">
    <source>
        <dbReference type="EMBL" id="KAJ4725250.1"/>
    </source>
</evidence>
<evidence type="ECO:0000313" key="2">
    <source>
        <dbReference type="Proteomes" id="UP001164539"/>
    </source>
</evidence>
<sequence>MELGFLFSAILLALLPCAFTLLKLGKRSNNNNRASNLPPGPWKLPLIGNLHNLVGSLPHRGLRDLADEHGPLMHLQLGQIPTVVVSSPEFAKEVMKTHDVIFASRPQTLPTKIMSYDFTDIIFSPYGDYWRQLRKICVSELLSTKRVQSFRSVREGEVSNLINWISSKGGSVINLTDKVYALMYGITSRAAFRNKSRDQEAFVSVIEETTKVAAGFNIADLFPSIGLLQSITGVRSHVERLHQEADRILENIIGEHKKRNETLKNGKSEEDEDLVDVLLRIQEHGDLELPLSTDNIKAVIFDIFGAGSETSATTVDWAMSEMMRNPRVLEKAQAEVREIFNRKGKVDETSIDEMKFLKLVIKETLRLHPPAPLLIPRECGERCEINGFEIPVKARVIVNAWAIGRNPKYWTDPESFVPERFIDHSVDYKGTNFEYIPFGSGRRICPGMSFGLASVEVPLAMLLYHFDWRLPNGTDHKDLDMSEAFGVTVRRRQDLSIIPIPYHPLSLG</sequence>
<protein>
    <submittedName>
        <fullName evidence="1">Cytochrome P450</fullName>
    </submittedName>
</protein>
<accession>A0ACC1YRL6</accession>
<proteinExistence type="predicted"/>
<dbReference type="EMBL" id="CM051395">
    <property type="protein sequence ID" value="KAJ4725250.1"/>
    <property type="molecule type" value="Genomic_DNA"/>
</dbReference>
<name>A0ACC1YRL6_MELAZ</name>
<organism evidence="1 2">
    <name type="scientific">Melia azedarach</name>
    <name type="common">Chinaberry tree</name>
    <dbReference type="NCBI Taxonomy" id="155640"/>
    <lineage>
        <taxon>Eukaryota</taxon>
        <taxon>Viridiplantae</taxon>
        <taxon>Streptophyta</taxon>
        <taxon>Embryophyta</taxon>
        <taxon>Tracheophyta</taxon>
        <taxon>Spermatophyta</taxon>
        <taxon>Magnoliopsida</taxon>
        <taxon>eudicotyledons</taxon>
        <taxon>Gunneridae</taxon>
        <taxon>Pentapetalae</taxon>
        <taxon>rosids</taxon>
        <taxon>malvids</taxon>
        <taxon>Sapindales</taxon>
        <taxon>Meliaceae</taxon>
        <taxon>Melia</taxon>
    </lineage>
</organism>
<keyword evidence="2" id="KW-1185">Reference proteome</keyword>
<comment type="caution">
    <text evidence="1">The sequence shown here is derived from an EMBL/GenBank/DDBJ whole genome shotgun (WGS) entry which is preliminary data.</text>
</comment>
<reference evidence="1 2" key="1">
    <citation type="journal article" date="2023" name="Science">
        <title>Complex scaffold remodeling in plant triterpene biosynthesis.</title>
        <authorList>
            <person name="De La Pena R."/>
            <person name="Hodgson H."/>
            <person name="Liu J.C."/>
            <person name="Stephenson M.J."/>
            <person name="Martin A.C."/>
            <person name="Owen C."/>
            <person name="Harkess A."/>
            <person name="Leebens-Mack J."/>
            <person name="Jimenez L.E."/>
            <person name="Osbourn A."/>
            <person name="Sattely E.S."/>
        </authorList>
    </citation>
    <scope>NUCLEOTIDE SEQUENCE [LARGE SCALE GENOMIC DNA]</scope>
    <source>
        <strain evidence="2">cv. JPN11</strain>
        <tissue evidence="1">Leaf</tissue>
    </source>
</reference>